<name>A0ABP8LRG4_9BACT</name>
<evidence type="ECO:0000256" key="1">
    <source>
        <dbReference type="ARBA" id="ARBA00004442"/>
    </source>
</evidence>
<evidence type="ECO:0000256" key="5">
    <source>
        <dbReference type="ARBA" id="ARBA00023237"/>
    </source>
</evidence>
<dbReference type="Proteomes" id="UP001501508">
    <property type="component" value="Unassembled WGS sequence"/>
</dbReference>
<dbReference type="InterPro" id="IPR012944">
    <property type="entry name" value="SusD_RagB_dom"/>
</dbReference>
<evidence type="ECO:0000259" key="7">
    <source>
        <dbReference type="Pfam" id="PF14322"/>
    </source>
</evidence>
<keyword evidence="5" id="KW-0998">Cell outer membrane</keyword>
<feature type="domain" description="RagB/SusD" evidence="6">
    <location>
        <begin position="367"/>
        <end position="484"/>
    </location>
</feature>
<protein>
    <submittedName>
        <fullName evidence="8">RagB/SusD family nutrient uptake outer membrane protein</fullName>
    </submittedName>
</protein>
<dbReference type="InterPro" id="IPR018247">
    <property type="entry name" value="EF_Hand_1_Ca_BS"/>
</dbReference>
<comment type="similarity">
    <text evidence="2">Belongs to the SusD family.</text>
</comment>
<dbReference type="InterPro" id="IPR011990">
    <property type="entry name" value="TPR-like_helical_dom_sf"/>
</dbReference>
<dbReference type="EMBL" id="BAABEY010000002">
    <property type="protein sequence ID" value="GAA4433043.1"/>
    <property type="molecule type" value="Genomic_DNA"/>
</dbReference>
<evidence type="ECO:0000256" key="4">
    <source>
        <dbReference type="ARBA" id="ARBA00023136"/>
    </source>
</evidence>
<comment type="subcellular location">
    <subcellularLocation>
        <location evidence="1">Cell outer membrane</location>
    </subcellularLocation>
</comment>
<organism evidence="8 9">
    <name type="scientific">Ravibacter arvi</name>
    <dbReference type="NCBI Taxonomy" id="2051041"/>
    <lineage>
        <taxon>Bacteria</taxon>
        <taxon>Pseudomonadati</taxon>
        <taxon>Bacteroidota</taxon>
        <taxon>Cytophagia</taxon>
        <taxon>Cytophagales</taxon>
        <taxon>Spirosomataceae</taxon>
        <taxon>Ravibacter</taxon>
    </lineage>
</organism>
<keyword evidence="3" id="KW-0732">Signal</keyword>
<evidence type="ECO:0000256" key="2">
    <source>
        <dbReference type="ARBA" id="ARBA00006275"/>
    </source>
</evidence>
<keyword evidence="4" id="KW-0472">Membrane</keyword>
<keyword evidence="9" id="KW-1185">Reference proteome</keyword>
<reference evidence="9" key="1">
    <citation type="journal article" date="2019" name="Int. J. Syst. Evol. Microbiol.">
        <title>The Global Catalogue of Microorganisms (GCM) 10K type strain sequencing project: providing services to taxonomists for standard genome sequencing and annotation.</title>
        <authorList>
            <consortium name="The Broad Institute Genomics Platform"/>
            <consortium name="The Broad Institute Genome Sequencing Center for Infectious Disease"/>
            <person name="Wu L."/>
            <person name="Ma J."/>
        </authorList>
    </citation>
    <scope>NUCLEOTIDE SEQUENCE [LARGE SCALE GENOMIC DNA]</scope>
    <source>
        <strain evidence="9">JCM 31920</strain>
    </source>
</reference>
<comment type="caution">
    <text evidence="8">The sequence shown here is derived from an EMBL/GenBank/DDBJ whole genome shotgun (WGS) entry which is preliminary data.</text>
</comment>
<evidence type="ECO:0000259" key="6">
    <source>
        <dbReference type="Pfam" id="PF07980"/>
    </source>
</evidence>
<dbReference type="CDD" id="cd08977">
    <property type="entry name" value="SusD"/>
    <property type="match status" value="1"/>
</dbReference>
<gene>
    <name evidence="8" type="ORF">GCM10023091_06100</name>
</gene>
<proteinExistence type="inferred from homology"/>
<evidence type="ECO:0000313" key="9">
    <source>
        <dbReference type="Proteomes" id="UP001501508"/>
    </source>
</evidence>
<dbReference type="RefSeq" id="WP_345026563.1">
    <property type="nucleotide sequence ID" value="NZ_BAABEY010000002.1"/>
</dbReference>
<evidence type="ECO:0000313" key="8">
    <source>
        <dbReference type="EMBL" id="GAA4433043.1"/>
    </source>
</evidence>
<dbReference type="PROSITE" id="PS51257">
    <property type="entry name" value="PROKAR_LIPOPROTEIN"/>
    <property type="match status" value="1"/>
</dbReference>
<dbReference type="Pfam" id="PF07980">
    <property type="entry name" value="SusD_RagB"/>
    <property type="match status" value="1"/>
</dbReference>
<feature type="domain" description="SusD-like N-terminal" evidence="7">
    <location>
        <begin position="69"/>
        <end position="227"/>
    </location>
</feature>
<dbReference type="Gene3D" id="1.25.40.390">
    <property type="match status" value="1"/>
</dbReference>
<accession>A0ABP8LRG4</accession>
<sequence>MNTLKTYLTYFFAVLAITSCDVSQLDRFPETRLTEGNFYTTEAQMLQAVNDVYRELNLTYAAGGLADLFGELYSDNTYIEFSGGATTFEDDIKAFRIQPNNGLIQTAWNNAYSAIYICNNVIGQLDKTAIQFSDPALKERLRAEAVFVRSLLLFNMVRVWGDIPLPLKVVTPDESYTYLREKKEVVYQQIITDLAFCKSVLPETYTGANTGRATRYAAAAVLAKVHLTHGNPAGAAEELKSIIDSKIYSLDANRDGVINSDDYAFAFLPATKNSKESVLELQYLAGQNAVNSNHQQTYTPYHWAFHLPGSTETFRGAGMNTPTKDLLNEFEKADTVRRNISVYPGYVNLETGAFIDYPFTQKFYDPNWRYPGQNFELIRYADILLMYSEVTGDPGYLNQVRRRVGLPEFGSTGYPAAYKTLAQALEHERRVELCFEFHRFFDLVRTGRAVEVLRSKGYNITESKLLFPIPQSAIDVNPGLTQNTY</sequence>
<dbReference type="SUPFAM" id="SSF48452">
    <property type="entry name" value="TPR-like"/>
    <property type="match status" value="1"/>
</dbReference>
<dbReference type="PROSITE" id="PS00018">
    <property type="entry name" value="EF_HAND_1"/>
    <property type="match status" value="1"/>
</dbReference>
<dbReference type="InterPro" id="IPR033985">
    <property type="entry name" value="SusD-like_N"/>
</dbReference>
<evidence type="ECO:0000256" key="3">
    <source>
        <dbReference type="ARBA" id="ARBA00022729"/>
    </source>
</evidence>
<dbReference type="Pfam" id="PF14322">
    <property type="entry name" value="SusD-like_3"/>
    <property type="match status" value="1"/>
</dbReference>